<reference evidence="1 2" key="1">
    <citation type="submission" date="2018-06" db="EMBL/GenBank/DDBJ databases">
        <authorList>
            <consortium name="Pathogen Informatics"/>
            <person name="Doyle S."/>
        </authorList>
    </citation>
    <scope>NUCLEOTIDE SEQUENCE [LARGE SCALE GENOMIC DNA]</scope>
    <source>
        <strain evidence="1 2">NCTC13028</strain>
    </source>
</reference>
<dbReference type="Proteomes" id="UP000250223">
    <property type="component" value="Unassembled WGS sequence"/>
</dbReference>
<proteinExistence type="predicted"/>
<evidence type="ECO:0000313" key="1">
    <source>
        <dbReference type="EMBL" id="SQB32871.1"/>
    </source>
</evidence>
<accession>A0A2X2W4Q2</accession>
<protein>
    <submittedName>
        <fullName evidence="1">Uncharacterized protein</fullName>
    </submittedName>
</protein>
<dbReference type="AlphaFoldDB" id="A0A2X2W4Q2"/>
<dbReference type="EMBL" id="UAWC01000001">
    <property type="protein sequence ID" value="SQB32871.1"/>
    <property type="molecule type" value="Genomic_DNA"/>
</dbReference>
<dbReference type="RefSeq" id="WP_111921018.1">
    <property type="nucleotide sequence ID" value="NZ_JAWEDD010000032.1"/>
</dbReference>
<name>A0A2X2W4Q2_CLOCO</name>
<evidence type="ECO:0000313" key="2">
    <source>
        <dbReference type="Proteomes" id="UP000250223"/>
    </source>
</evidence>
<organism evidence="1 2">
    <name type="scientific">Clostridium cochlearium</name>
    <dbReference type="NCBI Taxonomy" id="1494"/>
    <lineage>
        <taxon>Bacteria</taxon>
        <taxon>Bacillati</taxon>
        <taxon>Bacillota</taxon>
        <taxon>Clostridia</taxon>
        <taxon>Eubacteriales</taxon>
        <taxon>Clostridiaceae</taxon>
        <taxon>Clostridium</taxon>
    </lineage>
</organism>
<sequence length="253" mass="30699">MFKKHNFVEINDEEILVTTFSKIDTLKKVINFKSSIKDQDIYKAFKDKKLCVDLKNKNIHFLIKGKKVFIKMLTIPKVHKKYLNEIIKGELDFYFENIENLVYCYNTFKEEKDTLEIVVFCSNLKEMNVFNKIKEKNNIEGIWFLQFYFLEYFNEKIDENDFILASIYEKDLYLLACKNKKLVYNNVVNNYKNNFKEELNKFLYKCKEIEKEDYRVLYLVNFNNMKFIREMEKNFKITNLGSLEIQDLIKKFS</sequence>
<gene>
    <name evidence="1" type="ORF">NCTC13028_00043</name>
</gene>